<evidence type="ECO:0000313" key="2">
    <source>
        <dbReference type="Proteomes" id="UP001457282"/>
    </source>
</evidence>
<comment type="caution">
    <text evidence="1">The sequence shown here is derived from an EMBL/GenBank/DDBJ whole genome shotgun (WGS) entry which is preliminary data.</text>
</comment>
<dbReference type="Proteomes" id="UP001457282">
    <property type="component" value="Unassembled WGS sequence"/>
</dbReference>
<proteinExistence type="predicted"/>
<sequence length="201" mass="21634">MQQCREEQRTGSKMGELLLTAWVTGDSKGLSRREGDHGLQLDSGVGGLSNCLGDGGGDYELMVVSEKMASMAVVVFVMAVRRRKKTGETERAQIGNGGAAGVRLGASTDQRHLRCYGDGGLLGAHGAVAEGVRHLESPTSKHPHIGKLAMSPIYRRHQPQDTYAWSAESSRTYDCILDTETLTPDYGPLNTTTLKISLKTS</sequence>
<reference evidence="1 2" key="1">
    <citation type="journal article" date="2023" name="G3 (Bethesda)">
        <title>A chromosome-length genome assembly and annotation of blackberry (Rubus argutus, cv. 'Hillquist').</title>
        <authorList>
            <person name="Bruna T."/>
            <person name="Aryal R."/>
            <person name="Dudchenko O."/>
            <person name="Sargent D.J."/>
            <person name="Mead D."/>
            <person name="Buti M."/>
            <person name="Cavallini A."/>
            <person name="Hytonen T."/>
            <person name="Andres J."/>
            <person name="Pham M."/>
            <person name="Weisz D."/>
            <person name="Mascagni F."/>
            <person name="Usai G."/>
            <person name="Natali L."/>
            <person name="Bassil N."/>
            <person name="Fernandez G.E."/>
            <person name="Lomsadze A."/>
            <person name="Armour M."/>
            <person name="Olukolu B."/>
            <person name="Poorten T."/>
            <person name="Britton C."/>
            <person name="Davik J."/>
            <person name="Ashrafi H."/>
            <person name="Aiden E.L."/>
            <person name="Borodovsky M."/>
            <person name="Worthington M."/>
        </authorList>
    </citation>
    <scope>NUCLEOTIDE SEQUENCE [LARGE SCALE GENOMIC DNA]</scope>
    <source>
        <strain evidence="1">PI 553951</strain>
    </source>
</reference>
<accession>A0AAW1YS42</accession>
<dbReference type="EMBL" id="JBEDUW010000001">
    <property type="protein sequence ID" value="KAK9951525.1"/>
    <property type="molecule type" value="Genomic_DNA"/>
</dbReference>
<dbReference type="AlphaFoldDB" id="A0AAW1YS42"/>
<gene>
    <name evidence="1" type="ORF">M0R45_006963</name>
</gene>
<keyword evidence="2" id="KW-1185">Reference proteome</keyword>
<name>A0AAW1YS42_RUBAR</name>
<protein>
    <submittedName>
        <fullName evidence="1">Uncharacterized protein</fullName>
    </submittedName>
</protein>
<evidence type="ECO:0000313" key="1">
    <source>
        <dbReference type="EMBL" id="KAK9951525.1"/>
    </source>
</evidence>
<organism evidence="1 2">
    <name type="scientific">Rubus argutus</name>
    <name type="common">Southern blackberry</name>
    <dbReference type="NCBI Taxonomy" id="59490"/>
    <lineage>
        <taxon>Eukaryota</taxon>
        <taxon>Viridiplantae</taxon>
        <taxon>Streptophyta</taxon>
        <taxon>Embryophyta</taxon>
        <taxon>Tracheophyta</taxon>
        <taxon>Spermatophyta</taxon>
        <taxon>Magnoliopsida</taxon>
        <taxon>eudicotyledons</taxon>
        <taxon>Gunneridae</taxon>
        <taxon>Pentapetalae</taxon>
        <taxon>rosids</taxon>
        <taxon>fabids</taxon>
        <taxon>Rosales</taxon>
        <taxon>Rosaceae</taxon>
        <taxon>Rosoideae</taxon>
        <taxon>Rosoideae incertae sedis</taxon>
        <taxon>Rubus</taxon>
    </lineage>
</organism>